<proteinExistence type="inferred from homology"/>
<evidence type="ECO:0000259" key="15">
    <source>
        <dbReference type="PROSITE" id="PS51382"/>
    </source>
</evidence>
<evidence type="ECO:0000256" key="8">
    <source>
        <dbReference type="ARBA" id="ARBA00035271"/>
    </source>
</evidence>
<protein>
    <recommendedName>
        <fullName evidence="8">Solute carrier family 53 member 1</fullName>
    </recommendedName>
    <alternativeName>
        <fullName evidence="9">Phosphate exporter SLC53A1</fullName>
    </alternativeName>
</protein>
<feature type="transmembrane region" description="Helical" evidence="13">
    <location>
        <begin position="237"/>
        <end position="256"/>
    </location>
</feature>
<evidence type="ECO:0000256" key="10">
    <source>
        <dbReference type="ARBA" id="ARBA00093379"/>
    </source>
</evidence>
<reference evidence="17" key="1">
    <citation type="submission" date="2025-08" db="UniProtKB">
        <authorList>
            <consortium name="RefSeq"/>
        </authorList>
    </citation>
    <scope>IDENTIFICATION</scope>
</reference>
<dbReference type="InterPro" id="IPR004331">
    <property type="entry name" value="SPX_dom"/>
</dbReference>
<dbReference type="Pfam" id="PF03124">
    <property type="entry name" value="EXS"/>
    <property type="match status" value="1"/>
</dbReference>
<dbReference type="CDD" id="cd14477">
    <property type="entry name" value="SPX_XPR1_like"/>
    <property type="match status" value="1"/>
</dbReference>
<name>A0ABM0LDS4_MICOH</name>
<comment type="catalytic activity">
    <reaction evidence="7">
        <text>phosphate(in) = phosphate(out)</text>
        <dbReference type="Rhea" id="RHEA:32823"/>
        <dbReference type="ChEBI" id="CHEBI:43474"/>
    </reaction>
    <physiologicalReaction direction="left-to-right" evidence="7">
        <dbReference type="Rhea" id="RHEA:32824"/>
    </physiologicalReaction>
</comment>
<dbReference type="Pfam" id="PF03105">
    <property type="entry name" value="SPX"/>
    <property type="match status" value="3"/>
</dbReference>
<keyword evidence="11" id="KW-0175">Coiled coil</keyword>
<keyword evidence="5 13" id="KW-1133">Transmembrane helix</keyword>
<dbReference type="Proteomes" id="UP000694915">
    <property type="component" value="Chromosome 6"/>
</dbReference>
<evidence type="ECO:0000313" key="16">
    <source>
        <dbReference type="Proteomes" id="UP000694915"/>
    </source>
</evidence>
<gene>
    <name evidence="17" type="primary">Xpr1</name>
</gene>
<feature type="domain" description="SPX" evidence="15">
    <location>
        <begin position="1"/>
        <end position="177"/>
    </location>
</feature>
<evidence type="ECO:0000256" key="5">
    <source>
        <dbReference type="ARBA" id="ARBA00022989"/>
    </source>
</evidence>
<organism evidence="16 17">
    <name type="scientific">Microtus ochrogaster</name>
    <name type="common">Prairie vole</name>
    <dbReference type="NCBI Taxonomy" id="79684"/>
    <lineage>
        <taxon>Eukaryota</taxon>
        <taxon>Metazoa</taxon>
        <taxon>Chordata</taxon>
        <taxon>Craniata</taxon>
        <taxon>Vertebrata</taxon>
        <taxon>Euteleostomi</taxon>
        <taxon>Mammalia</taxon>
        <taxon>Eutheria</taxon>
        <taxon>Euarchontoglires</taxon>
        <taxon>Glires</taxon>
        <taxon>Rodentia</taxon>
        <taxon>Myomorpha</taxon>
        <taxon>Muroidea</taxon>
        <taxon>Cricetidae</taxon>
        <taxon>Arvicolinae</taxon>
        <taxon>Microtus</taxon>
    </lineage>
</organism>
<dbReference type="GeneID" id="101979986"/>
<evidence type="ECO:0000256" key="3">
    <source>
        <dbReference type="ARBA" id="ARBA00011738"/>
    </source>
</evidence>
<comment type="similarity">
    <text evidence="2">Belongs to the SYG1 (TC 2.A.94) family.</text>
</comment>
<accession>A0ABM0LDS4</accession>
<keyword evidence="17" id="KW-0675">Receptor</keyword>
<dbReference type="PANTHER" id="PTHR10783:SF103">
    <property type="entry name" value="SOLUTE CARRIER FAMILY 53 MEMBER 1"/>
    <property type="match status" value="1"/>
</dbReference>
<feature type="coiled-coil region" evidence="11">
    <location>
        <begin position="70"/>
        <end position="97"/>
    </location>
</feature>
<feature type="transmembrane region" description="Helical" evidence="13">
    <location>
        <begin position="453"/>
        <end position="474"/>
    </location>
</feature>
<evidence type="ECO:0000256" key="9">
    <source>
        <dbReference type="ARBA" id="ARBA00035512"/>
    </source>
</evidence>
<evidence type="ECO:0000256" key="1">
    <source>
        <dbReference type="ARBA" id="ARBA00004141"/>
    </source>
</evidence>
<evidence type="ECO:0000259" key="14">
    <source>
        <dbReference type="PROSITE" id="PS51380"/>
    </source>
</evidence>
<feature type="transmembrane region" description="Helical" evidence="13">
    <location>
        <begin position="288"/>
        <end position="305"/>
    </location>
</feature>
<comment type="subcellular location">
    <subcellularLocation>
        <location evidence="1">Membrane</location>
        <topology evidence="1">Multi-pass membrane protein</topology>
    </subcellularLocation>
</comment>
<evidence type="ECO:0000256" key="12">
    <source>
        <dbReference type="SAM" id="MobiDB-lite"/>
    </source>
</evidence>
<feature type="region of interest" description="Disordered" evidence="12">
    <location>
        <begin position="616"/>
        <end position="640"/>
    </location>
</feature>
<evidence type="ECO:0000256" key="4">
    <source>
        <dbReference type="ARBA" id="ARBA00022692"/>
    </source>
</evidence>
<evidence type="ECO:0000313" key="17">
    <source>
        <dbReference type="RefSeq" id="XP_005364065.1"/>
    </source>
</evidence>
<feature type="domain" description="EXS" evidence="14">
    <location>
        <begin position="383"/>
        <end position="587"/>
    </location>
</feature>
<evidence type="ECO:0000256" key="13">
    <source>
        <dbReference type="SAM" id="Phobius"/>
    </source>
</evidence>
<dbReference type="PROSITE" id="PS51382">
    <property type="entry name" value="SPX"/>
    <property type="match status" value="1"/>
</dbReference>
<keyword evidence="4 13" id="KW-0812">Transmembrane</keyword>
<evidence type="ECO:0000256" key="2">
    <source>
        <dbReference type="ARBA" id="ARBA00009665"/>
    </source>
</evidence>
<feature type="transmembrane region" description="Helical" evidence="13">
    <location>
        <begin position="263"/>
        <end position="282"/>
    </location>
</feature>
<sequence>MKFAEHLSAHITPEWRKQYIQYEAFKDMLYSAQDQAPSVEVTDEDTVKRYFAKFEEKFFQTCEKELAKINTFYSEKLAEAQRRFATLQNELQSSLDAQKESIGVTTLRQRRKPVFHLSHEERVQHRNIKDLKLAFSEFYLSLILLQNYQNLNFTGFRKILKKHDKILETSRGADWRVAHVEVAPFYTCKKINQLISETEAVVTNELEDGDRQKAMKRLRVPPLGAAQPAPAWTTFRVGLFCGIFLVLNITLVLAAYNLGSYKIAGFLGILWCLSLLACFFAPISIIPIYVYPLALYGFMVFFLINPTKTFYYKSRFWLLKLLVRVFTAPFHKVGFADFWLADQLNSLSVILMDLEYMICFYSFELKWDESKGLLPNDLQEPEFCHRYTYGVRAIVQCIPAWLRFIQCLRRYRDTKRAFPHLVNAGKYSTTFFTVTFAALYSTHKERRHSDTEVFFYLWVVFCVISSCYTLIWDLKMDWGLFDKNAGENTFLREEIVYPQKAYYYCAIIEDVILRFAWTIQISITATTFQPHVGDIIATVFAPLEVFRRFVWNFFRLENEHLNNCGEFRAVRDISVAPLNADDQTLLEQMMDQEDGVRNRQKNRSWKYNQSISLRRPRLASQSKTRDTKVLIEDTDDEANT</sequence>
<comment type="subunit">
    <text evidence="3">Homodimer.</text>
</comment>
<dbReference type="PANTHER" id="PTHR10783">
    <property type="entry name" value="XENOTROPIC AND POLYTROPIC RETROVIRUS RECEPTOR 1-RELATED"/>
    <property type="match status" value="1"/>
</dbReference>
<evidence type="ECO:0000256" key="11">
    <source>
        <dbReference type="SAM" id="Coils"/>
    </source>
</evidence>
<evidence type="ECO:0000256" key="6">
    <source>
        <dbReference type="ARBA" id="ARBA00023136"/>
    </source>
</evidence>
<keyword evidence="6 13" id="KW-0472">Membrane</keyword>
<dbReference type="PROSITE" id="PS51380">
    <property type="entry name" value="EXS"/>
    <property type="match status" value="1"/>
</dbReference>
<keyword evidence="16" id="KW-1185">Reference proteome</keyword>
<dbReference type="RefSeq" id="XP_005364065.1">
    <property type="nucleotide sequence ID" value="XM_005364008.3"/>
</dbReference>
<comment type="function">
    <text evidence="10">Inorganic ion transporter that mediates phosphate ion export across plasma membrane. Plays a major role in phosphate homeostasis, preventing intracellular phosphate accumulation and possible calcium phosphate precipitation, ultimately preserving calcium signaling. Binds inositol hexakisphosphate (Ins6P) and similar inositol polyphosphates, such as 5-diphospho-inositol pentakisphosphate (5-InsP7), which are important intracellular signaling molecules involved in regulation of phosphate flux.</text>
</comment>
<dbReference type="InterPro" id="IPR004342">
    <property type="entry name" value="EXS_C"/>
</dbReference>
<evidence type="ECO:0000256" key="7">
    <source>
        <dbReference type="ARBA" id="ARBA00035090"/>
    </source>
</evidence>